<organism evidence="5">
    <name type="scientific">Angiostrongylus costaricensis</name>
    <name type="common">Nematode worm</name>
    <dbReference type="NCBI Taxonomy" id="334426"/>
    <lineage>
        <taxon>Eukaryota</taxon>
        <taxon>Metazoa</taxon>
        <taxon>Ecdysozoa</taxon>
        <taxon>Nematoda</taxon>
        <taxon>Chromadorea</taxon>
        <taxon>Rhabditida</taxon>
        <taxon>Rhabditina</taxon>
        <taxon>Rhabditomorpha</taxon>
        <taxon>Strongyloidea</taxon>
        <taxon>Metastrongylidae</taxon>
        <taxon>Angiostrongylus</taxon>
    </lineage>
</organism>
<evidence type="ECO:0000256" key="1">
    <source>
        <dbReference type="SAM" id="Coils"/>
    </source>
</evidence>
<evidence type="ECO:0000313" key="3">
    <source>
        <dbReference type="EMBL" id="VDM53192.1"/>
    </source>
</evidence>
<gene>
    <name evidence="3" type="ORF">ACOC_LOCUS1607</name>
</gene>
<proteinExistence type="predicted"/>
<evidence type="ECO:0000313" key="4">
    <source>
        <dbReference type="Proteomes" id="UP000267027"/>
    </source>
</evidence>
<sequence length="253" mass="29414">MKSEIEKLNNEIVEMTSRLERQSEISDTLTKKLKQIEQDKQEWMIEGESLRGNLATLGEKLSTSNAEIEKQRTKNESRIEELSNELQQSHVEKLEKNRNEFSECHKRELAAIQEQLRLKEDDFRSAMDKVHVLTEEKAITDSELANLQEMLEQRQNELASLRVAEANTTALYNEALNKISVLEEKLERRERSLTERTMMSPLPEKLKQTVVLDSKEDEDMINTPIPSSSRPQSFNSAFQYSSSSVRKSRKPEW</sequence>
<protein>
    <submittedName>
        <fullName evidence="3 5">Uncharacterized protein</fullName>
    </submittedName>
</protein>
<keyword evidence="1" id="KW-0175">Coiled coil</keyword>
<evidence type="ECO:0000313" key="5">
    <source>
        <dbReference type="WBParaSite" id="ACOC_0000160601-mRNA-1"/>
    </source>
</evidence>
<dbReference type="WBParaSite" id="ACOC_0000160601-mRNA-1">
    <property type="protein sequence ID" value="ACOC_0000160601-mRNA-1"/>
    <property type="gene ID" value="ACOC_0000160601"/>
</dbReference>
<dbReference type="AlphaFoldDB" id="A0A0R3PCN8"/>
<accession>A0A0R3PCN8</accession>
<evidence type="ECO:0000256" key="2">
    <source>
        <dbReference type="SAM" id="MobiDB-lite"/>
    </source>
</evidence>
<name>A0A0R3PCN8_ANGCS</name>
<reference evidence="5" key="1">
    <citation type="submission" date="2017-02" db="UniProtKB">
        <authorList>
            <consortium name="WormBaseParasite"/>
        </authorList>
    </citation>
    <scope>IDENTIFICATION</scope>
</reference>
<feature type="coiled-coil region" evidence="1">
    <location>
        <begin position="5"/>
        <end position="192"/>
    </location>
</feature>
<reference evidence="3 4" key="2">
    <citation type="submission" date="2018-11" db="EMBL/GenBank/DDBJ databases">
        <authorList>
            <consortium name="Pathogen Informatics"/>
        </authorList>
    </citation>
    <scope>NUCLEOTIDE SEQUENCE [LARGE SCALE GENOMIC DNA]</scope>
    <source>
        <strain evidence="3 4">Costa Rica</strain>
    </source>
</reference>
<dbReference type="OMA" id="SSENEHW"/>
<keyword evidence="4" id="KW-1185">Reference proteome</keyword>
<dbReference type="STRING" id="334426.A0A0R3PCN8"/>
<feature type="compositionally biased region" description="Low complexity" evidence="2">
    <location>
        <begin position="232"/>
        <end position="244"/>
    </location>
</feature>
<dbReference type="Proteomes" id="UP000267027">
    <property type="component" value="Unassembled WGS sequence"/>
</dbReference>
<feature type="region of interest" description="Disordered" evidence="2">
    <location>
        <begin position="193"/>
        <end position="253"/>
    </location>
</feature>
<dbReference type="OrthoDB" id="5839705at2759"/>
<dbReference type="EMBL" id="UYYA01000250">
    <property type="protein sequence ID" value="VDM53192.1"/>
    <property type="molecule type" value="Genomic_DNA"/>
</dbReference>